<dbReference type="OMA" id="NTIMEAH"/>
<proteinExistence type="predicted"/>
<dbReference type="InterPro" id="IPR016024">
    <property type="entry name" value="ARM-type_fold"/>
</dbReference>
<protein>
    <submittedName>
        <fullName evidence="1">Uncharacterized protein</fullName>
    </submittedName>
</protein>
<comment type="caution">
    <text evidence="1">The sequence shown here is derived from an EMBL/GenBank/DDBJ whole genome shotgun (WGS) entry which is preliminary data.</text>
</comment>
<organism evidence="1 2">
    <name type="scientific">Babesia bovis</name>
    <dbReference type="NCBI Taxonomy" id="5865"/>
    <lineage>
        <taxon>Eukaryota</taxon>
        <taxon>Sar</taxon>
        <taxon>Alveolata</taxon>
        <taxon>Apicomplexa</taxon>
        <taxon>Aconoidasida</taxon>
        <taxon>Piroplasmida</taxon>
        <taxon>Babesiidae</taxon>
        <taxon>Babesia</taxon>
    </lineage>
</organism>
<reference evidence="2" key="2">
    <citation type="journal article" date="2020" name="Data Brief">
        <title>Transcriptome dataset of Babesia bovis life stages within vertebrate and invertebrate hosts.</title>
        <authorList>
            <person name="Ueti M.W."/>
            <person name="Johnson W.C."/>
            <person name="Kappmeyer L.S."/>
            <person name="Herndon D.R."/>
            <person name="Mousel M.R."/>
            <person name="Reif K.E."/>
            <person name="Taus N.S."/>
            <person name="Ifeonu O.O."/>
            <person name="Silva J.C."/>
            <person name="Suarez C.E."/>
            <person name="Brayton K.A."/>
        </authorList>
    </citation>
    <scope>NUCLEOTIDE SEQUENCE [LARGE SCALE GENOMIC DNA]</scope>
</reference>
<dbReference type="Gene3D" id="1.25.10.10">
    <property type="entry name" value="Leucine-rich Repeat Variant"/>
    <property type="match status" value="2"/>
</dbReference>
<name>A7AVP2_BABBO</name>
<dbReference type="VEuPathDB" id="PiroplasmaDB:BBOV_IV002710"/>
<gene>
    <name evidence="1" type="ORF">BBOV_IV002710</name>
</gene>
<evidence type="ECO:0000313" key="1">
    <source>
        <dbReference type="EMBL" id="EDO05868.1"/>
    </source>
</evidence>
<dbReference type="InParanoid" id="A7AVP2"/>
<dbReference type="eggNOG" id="ENOG502SDC8">
    <property type="taxonomic scope" value="Eukaryota"/>
</dbReference>
<keyword evidence="2" id="KW-1185">Reference proteome</keyword>
<dbReference type="EMBL" id="AAXT01000004">
    <property type="protein sequence ID" value="EDO05868.1"/>
    <property type="molecule type" value="Genomic_DNA"/>
</dbReference>
<sequence>MFRSEVVASVFVAHEGSYAATQQLQQLVECRDESPLTVETHRHLTLTYDVLISLTQIPHNSSDEAVLAFVSTKGAAATRENYIECVDLLRFYGFTLLVKLFENNWHNMTEELKTRCKRDAECLFSGGRLEATVAAEYNALAIPKVTQYLATIAMREWPVGWTELIPFCLQSINARLNPLCNDANACKQTLAELRIFGGLLSEISADISDCMENKLLYKKRTQVLALLQNNICDIFLLIRRVIMLGMMNGHPQMQHMVITIFRNMSMNMEGFIFVAFDVDEFLRINANSQHRSDIIQTMHNICTNVVLKPLKNMPKHPEVDLSNESVYRTKLGRFLRNIVAVGESIPLDTSLDTACDELQLAQALKLLFDRNGIYVLGNVDTESLKLLCDYVIGRLVMHPSMQIAICAVNALNVMLRRMSSLGEGRLVGEYIAGQFVPNPAIRWLDHRRMLLILFIRSLKMGNAALQDDSTDQISSATMDAFIADAVSTPIVRAQRWSKLLFAYTPIDDEFCVGHLKTFEPRFASLRSAILNCVSLLCTVSHDYMNMSIKALADIFTTAQSVVMESPCVMGASACTMPGISEKRLQWTCKKLVLFDGTCFMFEAALSRLRSATIDATVTAENTKVPEWLQPAAASKVLHAAQAKSGGEMIDTWISSSMTYLLHMIGLQLPGVHCAQLEVRRLSMLSSSAHLLMYSPEPLERILEYVITLLLVKNAGPMQDNKVCKAALVTLIALCKNCSALVSPYVEPIVHRIRHCLAMAEDEMYRDLLLEALVALTSCLQNYETLKRLTHEIIAPHAEEIKALAAKLTSVKPDERPVLLFDILYGQNPSQHLEESQIGSPTRLEVLPSAKSIENTLDQGRRNLRRVLTMSLYIIRCAAMPQDDRKEASRHPLEDMLPELNASICTILAAMSGMWKPGFRTQSDWRKAVLSPGEEEWIALQGFNEAIASEDSLRKLVEAVFSIPANIDNKLVRKCRRHDFLLRQSALKLCGEIFATAAIQNSETIQTCQETIIAEALVEPLEWVSMFHLAQFLKFAMIPAKLSLRRILPKVIATISERINSEWKALNRVQRNLLGTDKEHESSEMVESRIMHLYYLRVYACIETGQQLMALVATLLRARSSQIIEPESQPGSDDVIMGSSDQISVVFGSRELLTSILQCLCSALCWPHCRCITEALRLLRTYAKTAVTLDKSSVKLFQAFGPEVLLVLHKQLQSQRTFDPLNLGNAEAHGSTTTAYKRFWSNTRDGSSNYIKEFVNTMCSLYEAMVKCHPGLSSVVVQGEVNVQALLNYSAIVEVIKLLMPYLQEHECLTFLTKVIAQNSIDSRSLLQAGVEANVANQDARTNAKMTQMNASVLETRSSKEIECCSTGESDDEFLGSDIAYLLFE</sequence>
<dbReference type="SUPFAM" id="SSF48371">
    <property type="entry name" value="ARM repeat"/>
    <property type="match status" value="1"/>
</dbReference>
<accession>A7AVP2</accession>
<reference evidence="1 2" key="1">
    <citation type="journal article" date="2007" name="PLoS Pathog.">
        <title>Genome sequence of Babesia bovis and comparative analysis of apicomplexan hemoprotozoa.</title>
        <authorList>
            <person name="Brayton K.A."/>
            <person name="Lau A.O.T."/>
            <person name="Herndon D.R."/>
            <person name="Hannick L."/>
            <person name="Kappmeyer L.S."/>
            <person name="Berens S.J."/>
            <person name="Bidwell S.L."/>
            <person name="Brown W.C."/>
            <person name="Crabtree J."/>
            <person name="Fadrosh D."/>
            <person name="Feldblum T."/>
            <person name="Forberger H.A."/>
            <person name="Haas B.J."/>
            <person name="Howell J.M."/>
            <person name="Khouri H."/>
            <person name="Koo H."/>
            <person name="Mann D.J."/>
            <person name="Norimine J."/>
            <person name="Paulsen I.T."/>
            <person name="Radune D."/>
            <person name="Ren Q."/>
            <person name="Smith R.K. Jr."/>
            <person name="Suarez C.E."/>
            <person name="White O."/>
            <person name="Wortman J.R."/>
            <person name="Knowles D.P. Jr."/>
            <person name="McElwain T.F."/>
            <person name="Nene V.M."/>
        </authorList>
    </citation>
    <scope>NUCLEOTIDE SEQUENCE [LARGE SCALE GENOMIC DNA]</scope>
    <source>
        <strain evidence="1">T2Bo</strain>
    </source>
</reference>
<evidence type="ECO:0000313" key="2">
    <source>
        <dbReference type="Proteomes" id="UP000002173"/>
    </source>
</evidence>
<dbReference type="RefSeq" id="XP_001609436.1">
    <property type="nucleotide sequence ID" value="XM_001609386.1"/>
</dbReference>
<reference evidence="2" key="3">
    <citation type="journal article" date="2021" name="Int. J. Parasitol.">
        <title>Comparative analysis of gene expression between Babesia bovis blood stages and kinetes allowed by improved genome annotation.</title>
        <authorList>
            <person name="Ueti M.W."/>
            <person name="Johnson W.C."/>
            <person name="Kappmeyer L.S."/>
            <person name="Herndon D.R."/>
            <person name="Mousel M.R."/>
            <person name="Reif K.E."/>
            <person name="Taus N.S."/>
            <person name="Ifeonu O.O."/>
            <person name="Silva J.C."/>
            <person name="Suarez C.E."/>
            <person name="Brayton K.A."/>
        </authorList>
    </citation>
    <scope>NUCLEOTIDE SEQUENCE [LARGE SCALE GENOMIC DNA]</scope>
</reference>
<dbReference type="Proteomes" id="UP000002173">
    <property type="component" value="Unassembled WGS sequence"/>
</dbReference>
<dbReference type="KEGG" id="bbo:BBOV_IV002710"/>
<dbReference type="InterPro" id="IPR011989">
    <property type="entry name" value="ARM-like"/>
</dbReference>
<dbReference type="GeneID" id="5477655"/>